<protein>
    <submittedName>
        <fullName evidence="1">Uncharacterized protein</fullName>
    </submittedName>
</protein>
<reference evidence="1 2" key="1">
    <citation type="submission" date="2017-04" db="EMBL/GenBank/DDBJ databases">
        <title>The genome sequence of mycobacteriophage Shandong1.</title>
        <authorList>
            <person name="Fan X."/>
            <person name="Zhao Z."/>
            <person name="Zhao K."/>
            <person name="Song S."/>
            <person name="Li J."/>
            <person name="Xie J."/>
        </authorList>
    </citation>
    <scope>NUCLEOTIDE SEQUENCE [LARGE SCALE GENOMIC DNA]</scope>
</reference>
<proteinExistence type="predicted"/>
<dbReference type="RefSeq" id="YP_009951537.1">
    <property type="nucleotide sequence ID" value="NC_051602.1"/>
</dbReference>
<sequence length="70" mass="7599">MSARSTFAAKYRGRCALCPSAVQPGDEVAFLSDGGLIHVDCEDTSHEPTKARRHPVCTACWLEHPKGECP</sequence>
<organism evidence="1 2">
    <name type="scientific">Mycobacterium phage Shandong1</name>
    <dbReference type="NCBI Taxonomy" id="1983447"/>
    <lineage>
        <taxon>Viruses</taxon>
        <taxon>Duplodnaviria</taxon>
        <taxon>Heunggongvirae</taxon>
        <taxon>Uroviricota</taxon>
        <taxon>Caudoviricetes</taxon>
        <taxon>Weiservirinae</taxon>
        <taxon>Unicornvirus</taxon>
        <taxon>Unicornvirus shandong1</taxon>
    </lineage>
</organism>
<dbReference type="GeneID" id="60322975"/>
<keyword evidence="2" id="KW-1185">Reference proteome</keyword>
<evidence type="ECO:0000313" key="1">
    <source>
        <dbReference type="EMBL" id="ARQ95504.1"/>
    </source>
</evidence>
<dbReference type="KEGG" id="vg:60322975"/>
<evidence type="ECO:0000313" key="2">
    <source>
        <dbReference type="Proteomes" id="UP000226045"/>
    </source>
</evidence>
<accession>A0A1X9SHF6</accession>
<dbReference type="Proteomes" id="UP000226045">
    <property type="component" value="Segment"/>
</dbReference>
<name>A0A1X9SHF6_9CAUD</name>
<dbReference type="EMBL" id="KY945355">
    <property type="protein sequence ID" value="ARQ95504.1"/>
    <property type="molecule type" value="Genomic_DNA"/>
</dbReference>